<dbReference type="GO" id="GO:0005524">
    <property type="term" value="F:ATP binding"/>
    <property type="evidence" value="ECO:0007669"/>
    <property type="project" value="UniProtKB-KW"/>
</dbReference>
<evidence type="ECO:0000256" key="4">
    <source>
        <dbReference type="ARBA" id="ARBA00022741"/>
    </source>
</evidence>
<dbReference type="Proteomes" id="UP000291000">
    <property type="component" value="Unassembled WGS sequence"/>
</dbReference>
<evidence type="ECO:0000259" key="8">
    <source>
        <dbReference type="Pfam" id="PF17779"/>
    </source>
</evidence>
<evidence type="ECO:0000313" key="9">
    <source>
        <dbReference type="Ensembl" id="ENSCHIP00000015005.1"/>
    </source>
</evidence>
<dbReference type="Gene3D" id="3.40.50.300">
    <property type="entry name" value="P-loop containing nucleotide triphosphate hydrolases"/>
    <property type="match status" value="1"/>
</dbReference>
<proteinExistence type="inferred from homology"/>
<keyword evidence="5" id="KW-0067">ATP-binding</keyword>
<dbReference type="FunFam" id="3.80.10.10:FF:000465">
    <property type="entry name" value="NACHT, LRR and PYD domains-containing protein 11"/>
    <property type="match status" value="1"/>
</dbReference>
<accession>A0A452ESD0</accession>
<dbReference type="AlphaFoldDB" id="A0A452ESD0"/>
<reference evidence="9" key="3">
    <citation type="submission" date="2025-09" db="UniProtKB">
        <authorList>
            <consortium name="Ensembl"/>
        </authorList>
    </citation>
    <scope>IDENTIFICATION</scope>
</reference>
<evidence type="ECO:0000256" key="5">
    <source>
        <dbReference type="ARBA" id="ARBA00022840"/>
    </source>
</evidence>
<dbReference type="InterPro" id="IPR041267">
    <property type="entry name" value="NLRP_HD2"/>
</dbReference>
<evidence type="ECO:0000313" key="10">
    <source>
        <dbReference type="Proteomes" id="UP000291000"/>
    </source>
</evidence>
<evidence type="ECO:0000259" key="7">
    <source>
        <dbReference type="Pfam" id="PF17776"/>
    </source>
</evidence>
<dbReference type="SMART" id="SM00368">
    <property type="entry name" value="LRR_RI"/>
    <property type="match status" value="9"/>
</dbReference>
<protein>
    <recommendedName>
        <fullName evidence="11">NACHT domain-containing protein</fullName>
    </recommendedName>
</protein>
<dbReference type="GO" id="GO:0045345">
    <property type="term" value="P:positive regulation of MHC class I biosynthetic process"/>
    <property type="evidence" value="ECO:0007669"/>
    <property type="project" value="TreeGrafter"/>
</dbReference>
<comment type="similarity">
    <text evidence="1">Belongs to the NLRP family.</text>
</comment>
<dbReference type="Gene3D" id="3.80.10.10">
    <property type="entry name" value="Ribonuclease Inhibitor"/>
    <property type="match status" value="3"/>
</dbReference>
<dbReference type="GO" id="GO:0071345">
    <property type="term" value="P:cellular response to cytokine stimulus"/>
    <property type="evidence" value="ECO:0007669"/>
    <property type="project" value="TreeGrafter"/>
</dbReference>
<dbReference type="InterPro" id="IPR050637">
    <property type="entry name" value="NLRP_innate_immun_reg"/>
</dbReference>
<dbReference type="Pfam" id="PF17776">
    <property type="entry name" value="NLRC4_HD2"/>
    <property type="match status" value="1"/>
</dbReference>
<dbReference type="InterPro" id="IPR041075">
    <property type="entry name" value="NOD1/2_WH"/>
</dbReference>
<name>A0A452ESD0_CAPHI</name>
<dbReference type="STRING" id="9925.ENSCHIP00000015005"/>
<feature type="domain" description="NACHT" evidence="6">
    <location>
        <begin position="122"/>
        <end position="201"/>
    </location>
</feature>
<dbReference type="InterPro" id="IPR032675">
    <property type="entry name" value="LRR_dom_sf"/>
</dbReference>
<dbReference type="Pfam" id="PF17779">
    <property type="entry name" value="WHD_NOD2"/>
    <property type="match status" value="1"/>
</dbReference>
<evidence type="ECO:0000256" key="3">
    <source>
        <dbReference type="ARBA" id="ARBA00022737"/>
    </source>
</evidence>
<keyword evidence="3" id="KW-0677">Repeat</keyword>
<dbReference type="Bgee" id="ENSCHIG00000015803">
    <property type="expression patterns" value="Expressed in testis and 4 other cell types or tissues"/>
</dbReference>
<evidence type="ECO:0000259" key="6">
    <source>
        <dbReference type="Pfam" id="PF05729"/>
    </source>
</evidence>
<keyword evidence="10" id="KW-1185">Reference proteome</keyword>
<feature type="domain" description="NACHT LRR and PYD" evidence="7">
    <location>
        <begin position="307"/>
        <end position="384"/>
    </location>
</feature>
<dbReference type="SUPFAM" id="SSF52047">
    <property type="entry name" value="RNI-like"/>
    <property type="match status" value="2"/>
</dbReference>
<feature type="domain" description="NOD1/2 winged helix" evidence="8">
    <location>
        <begin position="253"/>
        <end position="305"/>
    </location>
</feature>
<dbReference type="PANTHER" id="PTHR45690:SF3">
    <property type="entry name" value="NACHT DOMAIN-CONTAINING PROTEIN"/>
    <property type="match status" value="1"/>
</dbReference>
<dbReference type="InterPro" id="IPR007111">
    <property type="entry name" value="NACHT_NTPase"/>
</dbReference>
<reference evidence="10" key="1">
    <citation type="submission" date="2016-04" db="EMBL/GenBank/DDBJ databases">
        <title>Polished mammalian reference genomes with single-molecule sequencing and chromosome conformation capture applied to the Capra hircus genome.</title>
        <authorList>
            <person name="Bickhart D.M."/>
            <person name="Koren S."/>
            <person name="Rosen B."/>
            <person name="Hastie A."/>
            <person name="Liachko I."/>
            <person name="Sullivan S.T."/>
            <person name="Burton J."/>
            <person name="Sayre B.L."/>
            <person name="Huson H.J."/>
            <person name="Lee J."/>
            <person name="Lam E."/>
            <person name="Kelley C.M."/>
            <person name="Hutchison J.L."/>
            <person name="Zhou Y."/>
            <person name="Sun J."/>
            <person name="Crisa A."/>
            <person name="Schwartz J.C."/>
            <person name="Hammond J.A."/>
            <person name="Schroeder S.G."/>
            <person name="Liu G.E."/>
            <person name="Dunham M."/>
            <person name="Shendure J."/>
            <person name="Sonstegard T.S."/>
            <person name="Phillippy A.M."/>
            <person name="Van Tassell C.P."/>
            <person name="Smith T.P."/>
        </authorList>
    </citation>
    <scope>NUCLEOTIDE SEQUENCE [LARGE SCALE GENOMIC DNA]</scope>
</reference>
<dbReference type="Pfam" id="PF05729">
    <property type="entry name" value="NACHT"/>
    <property type="match status" value="1"/>
</dbReference>
<dbReference type="GO" id="GO:0050728">
    <property type="term" value="P:negative regulation of inflammatory response"/>
    <property type="evidence" value="ECO:0007669"/>
    <property type="project" value="TreeGrafter"/>
</dbReference>
<dbReference type="GO" id="GO:0005737">
    <property type="term" value="C:cytoplasm"/>
    <property type="evidence" value="ECO:0007669"/>
    <property type="project" value="TreeGrafter"/>
</dbReference>
<dbReference type="Ensembl" id="ENSCHIT00000022806.1">
    <property type="protein sequence ID" value="ENSCHIP00000015005.1"/>
    <property type="gene ID" value="ENSCHIG00000015803.1"/>
</dbReference>
<dbReference type="GO" id="GO:0043124">
    <property type="term" value="P:negative regulation of canonical NF-kappaB signal transduction"/>
    <property type="evidence" value="ECO:0007669"/>
    <property type="project" value="TreeGrafter"/>
</dbReference>
<evidence type="ECO:0000256" key="1">
    <source>
        <dbReference type="ARBA" id="ARBA00008665"/>
    </source>
</evidence>
<evidence type="ECO:0008006" key="11">
    <source>
        <dbReference type="Google" id="ProtNLM"/>
    </source>
</evidence>
<dbReference type="OMA" id="EICHIAN"/>
<dbReference type="GeneTree" id="ENSGT00940000164181"/>
<dbReference type="PANTHER" id="PTHR45690">
    <property type="entry name" value="NACHT, LRR AND PYD DOMAINS-CONTAINING PROTEIN 12"/>
    <property type="match status" value="1"/>
</dbReference>
<keyword evidence="2" id="KW-0433">Leucine-rich repeat</keyword>
<dbReference type="Pfam" id="PF13516">
    <property type="entry name" value="LRR_6"/>
    <property type="match status" value="3"/>
</dbReference>
<keyword evidence="4" id="KW-0547">Nucleotide-binding</keyword>
<evidence type="ECO:0000256" key="2">
    <source>
        <dbReference type="ARBA" id="ARBA00022614"/>
    </source>
</evidence>
<dbReference type="InterPro" id="IPR001611">
    <property type="entry name" value="Leu-rich_rpt"/>
</dbReference>
<sequence length="908" mass="103067">MYYMGPACTWSLLCEQKDYREVFRKHLKEKYLKIGVDRCYHRGKHIETGLLVVRKTLYNRKATIGFYLIPNCGALGMCWDWENMVTPGRFDYLIYVNCREVAILLTLVIQVDQSWTLFLYIRRSLFILDGFPELQYSVSDQEEDLSTNPLERKPVETLLHSIMKTKLFPESSLLITAQPTTMKKLHSLLKAYFLSQFSGANAATRVLYDLRENEGLDIMSSRPITSWMSHRKMECLNTLTGISVWKGQICRWGLCSLAAEGLQNQQVLFEVSDLRRHRLGVYDTNCTFLNHFLKKVEGVVSVYTFLHFSFQEFLTAVFYTLKNGKIFQQYEKGFSSLTIQFLFGVLHKGKEKAVQTTFGKKVSPGLREELLKWTEKEIKDKPYRLQIEPIDLIINDLRSIILLQLMYTKMDILAVSFSVKSSHSHLSVSLKCQHLLGFEEEAFMPPMLTISETFQLHNLPICPLHLLCQPLHNPYCKIKDLKLIFCHLTASYGRDLALVFETNQYLTDLGFVKNTLEDSGMKFLCEGLKQPNLMRSLVCSLKVVPASCGALATVHGTNQWLTELEFSETKLEALALKLLRECLKDPNCKVQKLKLSASFLLGSSETIGRYLASVLICNPNFTELDLSENLLGDTGVKFLRDGLRHSNCKVEKQDLNTCYLTDGSCVYLFSFLQVSQTLKELFVFANSLRDTGVQHLCEGLCLVNGITKNLVLSECSLSPLCCESLTQVLSSTRSLTRLLLINNKIEDLGLKLLCEGLKQPDCQLKDLVLWTCHLTGECCQHSCNSLYTNGHLRVLELSASALGDEGMQLFCEGLKRPSCKLQTLRLAECHFTGACCGALTSVLSRNENLTLLDLSGNHLKGFGVQMLCDALLHPICKLQTFYVDTDHLHEETFRKIGALNVSKPGITW</sequence>
<reference evidence="9" key="2">
    <citation type="submission" date="2025-08" db="UniProtKB">
        <authorList>
            <consortium name="Ensembl"/>
        </authorList>
    </citation>
    <scope>IDENTIFICATION</scope>
</reference>
<dbReference type="InterPro" id="IPR027417">
    <property type="entry name" value="P-loop_NTPase"/>
</dbReference>
<organism evidence="9 10">
    <name type="scientific">Capra hircus</name>
    <name type="common">Goat</name>
    <dbReference type="NCBI Taxonomy" id="9925"/>
    <lineage>
        <taxon>Eukaryota</taxon>
        <taxon>Metazoa</taxon>
        <taxon>Chordata</taxon>
        <taxon>Craniata</taxon>
        <taxon>Vertebrata</taxon>
        <taxon>Euteleostomi</taxon>
        <taxon>Mammalia</taxon>
        <taxon>Eutheria</taxon>
        <taxon>Laurasiatheria</taxon>
        <taxon>Artiodactyla</taxon>
        <taxon>Ruminantia</taxon>
        <taxon>Pecora</taxon>
        <taxon>Bovidae</taxon>
        <taxon>Caprinae</taxon>
        <taxon>Capra</taxon>
    </lineage>
</organism>